<dbReference type="InterPro" id="IPR001245">
    <property type="entry name" value="Ser-Thr/Tyr_kinase_cat_dom"/>
</dbReference>
<dbReference type="PANTHER" id="PTHR44329">
    <property type="entry name" value="SERINE/THREONINE-PROTEIN KINASE TNNI3K-RELATED"/>
    <property type="match status" value="1"/>
</dbReference>
<dbReference type="AlphaFoldDB" id="A0A397SBR5"/>
<comment type="caution">
    <text evidence="2">The sequence shown here is derived from an EMBL/GenBank/DDBJ whole genome shotgun (WGS) entry which is preliminary data.</text>
</comment>
<dbReference type="InterPro" id="IPR011009">
    <property type="entry name" value="Kinase-like_dom_sf"/>
</dbReference>
<organism evidence="2 3">
    <name type="scientific">Glomus cerebriforme</name>
    <dbReference type="NCBI Taxonomy" id="658196"/>
    <lineage>
        <taxon>Eukaryota</taxon>
        <taxon>Fungi</taxon>
        <taxon>Fungi incertae sedis</taxon>
        <taxon>Mucoromycota</taxon>
        <taxon>Glomeromycotina</taxon>
        <taxon>Glomeromycetes</taxon>
        <taxon>Glomerales</taxon>
        <taxon>Glomeraceae</taxon>
        <taxon>Glomus</taxon>
    </lineage>
</organism>
<dbReference type="Proteomes" id="UP000265703">
    <property type="component" value="Unassembled WGS sequence"/>
</dbReference>
<dbReference type="GO" id="GO:0004674">
    <property type="term" value="F:protein serine/threonine kinase activity"/>
    <property type="evidence" value="ECO:0007669"/>
    <property type="project" value="TreeGrafter"/>
</dbReference>
<evidence type="ECO:0000313" key="2">
    <source>
        <dbReference type="EMBL" id="RIA81735.1"/>
    </source>
</evidence>
<reference evidence="2 3" key="1">
    <citation type="submission" date="2018-06" db="EMBL/GenBank/DDBJ databases">
        <title>Comparative genomics reveals the genomic features of Rhizophagus irregularis, R. cerebriforme, R. diaphanum and Gigaspora rosea, and their symbiotic lifestyle signature.</title>
        <authorList>
            <person name="Morin E."/>
            <person name="San Clemente H."/>
            <person name="Chen E.C.H."/>
            <person name="De La Providencia I."/>
            <person name="Hainaut M."/>
            <person name="Kuo A."/>
            <person name="Kohler A."/>
            <person name="Murat C."/>
            <person name="Tang N."/>
            <person name="Roy S."/>
            <person name="Loubradou J."/>
            <person name="Henrissat B."/>
            <person name="Grigoriev I.V."/>
            <person name="Corradi N."/>
            <person name="Roux C."/>
            <person name="Martin F.M."/>
        </authorList>
    </citation>
    <scope>NUCLEOTIDE SEQUENCE [LARGE SCALE GENOMIC DNA]</scope>
    <source>
        <strain evidence="2 3">DAOM 227022</strain>
    </source>
</reference>
<sequence length="394" mass="45783">MTSLKEWIDMRIKDGNFDYFEYKNFSDIEKISTGGFGVVKRAIWIDGGIKVALKSLLNNSIDDQNENFLRELKLLRQCNHPNINRFLGVTKVVNGVRETPIENTPFEYQQLYENCWEKEPNQRPDIVKVYRILMQLKSKLNNNEQIKVKTIQNFDDLNNTNSGSSTAETSYGDSNIENLYFQNEIREGIENYEHVKVNDFNTTSVPGILEISTENLMTFTNTLAEKNFEIIHTSTNITYISGAYALVFVSLGSMSLSNTLPPESQTLSPISNYNNIISDIRRGLIFATIHRAYTLIDYNIHNNIYKQYKFMQQKILADKSFIKHEKIEAIRFINKNFNRDKILYNSGTKRVCENCNQECLATLYCEYCVRNYLKENFSNWTSGNNDIDNYKNVK</sequence>
<dbReference type="PANTHER" id="PTHR44329:SF289">
    <property type="entry name" value="SERINE_THREONINE-PROTEIN KINASE VIK"/>
    <property type="match status" value="1"/>
</dbReference>
<dbReference type="PROSITE" id="PS50011">
    <property type="entry name" value="PROTEIN_KINASE_DOM"/>
    <property type="match status" value="1"/>
</dbReference>
<dbReference type="EMBL" id="QKYT01000752">
    <property type="protein sequence ID" value="RIA81735.1"/>
    <property type="molecule type" value="Genomic_DNA"/>
</dbReference>
<keyword evidence="3" id="KW-1185">Reference proteome</keyword>
<dbReference type="Pfam" id="PF07714">
    <property type="entry name" value="PK_Tyr_Ser-Thr"/>
    <property type="match status" value="1"/>
</dbReference>
<dbReference type="SUPFAM" id="SSF56112">
    <property type="entry name" value="Protein kinase-like (PK-like)"/>
    <property type="match status" value="1"/>
</dbReference>
<evidence type="ECO:0000259" key="1">
    <source>
        <dbReference type="PROSITE" id="PS50011"/>
    </source>
</evidence>
<gene>
    <name evidence="2" type="ORF">C1645_864167</name>
</gene>
<protein>
    <recommendedName>
        <fullName evidence="1">Protein kinase domain-containing protein</fullName>
    </recommendedName>
</protein>
<accession>A0A397SBR5</accession>
<name>A0A397SBR5_9GLOM</name>
<dbReference type="Gene3D" id="1.10.510.10">
    <property type="entry name" value="Transferase(Phosphotransferase) domain 1"/>
    <property type="match status" value="1"/>
</dbReference>
<evidence type="ECO:0000313" key="3">
    <source>
        <dbReference type="Proteomes" id="UP000265703"/>
    </source>
</evidence>
<proteinExistence type="predicted"/>
<feature type="domain" description="Protein kinase" evidence="1">
    <location>
        <begin position="25"/>
        <end position="322"/>
    </location>
</feature>
<dbReference type="GO" id="GO:0005524">
    <property type="term" value="F:ATP binding"/>
    <property type="evidence" value="ECO:0007669"/>
    <property type="project" value="InterPro"/>
</dbReference>
<dbReference type="InterPro" id="IPR000719">
    <property type="entry name" value="Prot_kinase_dom"/>
</dbReference>
<dbReference type="OrthoDB" id="2436700at2759"/>
<dbReference type="InterPro" id="IPR051681">
    <property type="entry name" value="Ser/Thr_Kinases-Pseudokinases"/>
</dbReference>